<dbReference type="InterPro" id="IPR053830">
    <property type="entry name" value="DUF6922"/>
</dbReference>
<dbReference type="EMBL" id="BAABHB010000006">
    <property type="protein sequence ID" value="GAA4409365.1"/>
    <property type="molecule type" value="Genomic_DNA"/>
</dbReference>
<evidence type="ECO:0000313" key="3">
    <source>
        <dbReference type="Proteomes" id="UP001500936"/>
    </source>
</evidence>
<feature type="domain" description="DUF6922" evidence="1">
    <location>
        <begin position="9"/>
        <end position="59"/>
    </location>
</feature>
<dbReference type="Pfam" id="PF21956">
    <property type="entry name" value="DUF6922"/>
    <property type="match status" value="1"/>
</dbReference>
<sequence length="100" mass="12053">MIMAELPAFSPVPFWDVNMQQIDYERNARFVVEKVLNYGLWTDIKELLRFYGPDRVKEEALQTVYLKKKTLSFCCAIFDLRPEQFKCYTRQQSSPVRWNY</sequence>
<evidence type="ECO:0000259" key="1">
    <source>
        <dbReference type="Pfam" id="PF21956"/>
    </source>
</evidence>
<protein>
    <recommendedName>
        <fullName evidence="1">DUF6922 domain-containing protein</fullName>
    </recommendedName>
</protein>
<evidence type="ECO:0000313" key="2">
    <source>
        <dbReference type="EMBL" id="GAA4409365.1"/>
    </source>
</evidence>
<accession>A0ABP8KLS7</accession>
<gene>
    <name evidence="2" type="ORF">GCM10023187_32530</name>
</gene>
<keyword evidence="3" id="KW-1185">Reference proteome</keyword>
<comment type="caution">
    <text evidence="2">The sequence shown here is derived from an EMBL/GenBank/DDBJ whole genome shotgun (WGS) entry which is preliminary data.</text>
</comment>
<name>A0ABP8KLS7_9BACT</name>
<dbReference type="Proteomes" id="UP001500936">
    <property type="component" value="Unassembled WGS sequence"/>
</dbReference>
<organism evidence="2 3">
    <name type="scientific">Nibrella viscosa</name>
    <dbReference type="NCBI Taxonomy" id="1084524"/>
    <lineage>
        <taxon>Bacteria</taxon>
        <taxon>Pseudomonadati</taxon>
        <taxon>Bacteroidota</taxon>
        <taxon>Cytophagia</taxon>
        <taxon>Cytophagales</taxon>
        <taxon>Spirosomataceae</taxon>
        <taxon>Nibrella</taxon>
    </lineage>
</organism>
<proteinExistence type="predicted"/>
<reference evidence="3" key="1">
    <citation type="journal article" date="2019" name="Int. J. Syst. Evol. Microbiol.">
        <title>The Global Catalogue of Microorganisms (GCM) 10K type strain sequencing project: providing services to taxonomists for standard genome sequencing and annotation.</title>
        <authorList>
            <consortium name="The Broad Institute Genomics Platform"/>
            <consortium name="The Broad Institute Genome Sequencing Center for Infectious Disease"/>
            <person name="Wu L."/>
            <person name="Ma J."/>
        </authorList>
    </citation>
    <scope>NUCLEOTIDE SEQUENCE [LARGE SCALE GENOMIC DNA]</scope>
    <source>
        <strain evidence="3">JCM 17925</strain>
    </source>
</reference>